<dbReference type="GO" id="GO:0006811">
    <property type="term" value="P:monoatomic ion transport"/>
    <property type="evidence" value="ECO:0007669"/>
    <property type="project" value="UniProtKB-KW"/>
</dbReference>
<dbReference type="EMBL" id="JACRDE010000413">
    <property type="protein sequence ID" value="MBI5250976.1"/>
    <property type="molecule type" value="Genomic_DNA"/>
</dbReference>
<dbReference type="GO" id="GO:0015159">
    <property type="term" value="F:polysaccharide transmembrane transporter activity"/>
    <property type="evidence" value="ECO:0007669"/>
    <property type="project" value="InterPro"/>
</dbReference>
<comment type="caution">
    <text evidence="17">The sequence shown here is derived from an EMBL/GenBank/DDBJ whole genome shotgun (WGS) entry which is preliminary data.</text>
</comment>
<dbReference type="PANTHER" id="PTHR33619:SF3">
    <property type="entry name" value="POLYSACCHARIDE EXPORT PROTEIN GFCE-RELATED"/>
    <property type="match status" value="1"/>
</dbReference>
<evidence type="ECO:0000256" key="14">
    <source>
        <dbReference type="ARBA" id="ARBA00023288"/>
    </source>
</evidence>
<keyword evidence="3" id="KW-0813">Transport</keyword>
<sequence>MLKSKSIISLRILTAALLALTLGGCIGLIPSPFRPYPGPVKGPQMHDLAEAFDIVCRNYRLGPDDLLSVNFQTEWTIPAGSYKLDTLDEVEIEFILDPELNRKVVIRPDGMITLPGIGDVRAVSLAPEELARKIEDKLRQANILRNGDTDPKFRNYKMVTVSVSQFYQKVQRLVESLTTLTSGQQTQITVKPDGTIDLPLLKDRILAAGNTVSDVERTVNKLYRRGELKHVVASMSLSSAKSRKVYILGEVNTPGAYELRQPITSLQAIALAGGPKHDTADLTSVILISKNVYGKPIGRRLDLKRILDVGDMSAAILVKPYDVIYVPKTYIRDLRVFMEQYFSTVAEVGSFVNTLADIGQKSR</sequence>
<dbReference type="Pfam" id="PF02563">
    <property type="entry name" value="Poly_export"/>
    <property type="match status" value="1"/>
</dbReference>
<name>A0A9D6V6P6_9BACT</name>
<evidence type="ECO:0000256" key="7">
    <source>
        <dbReference type="ARBA" id="ARBA00022729"/>
    </source>
</evidence>
<evidence type="ECO:0000256" key="2">
    <source>
        <dbReference type="ARBA" id="ARBA00009450"/>
    </source>
</evidence>
<feature type="domain" description="Polysaccharide export protein N-terminal" evidence="15">
    <location>
        <begin position="80"/>
        <end position="145"/>
    </location>
</feature>
<comment type="similarity">
    <text evidence="2">Belongs to the BexD/CtrA/VexA family.</text>
</comment>
<keyword evidence="9" id="KW-0406">Ion transport</keyword>
<dbReference type="PANTHER" id="PTHR33619">
    <property type="entry name" value="POLYSACCHARIDE EXPORT PROTEIN GFCE-RELATED"/>
    <property type="match status" value="1"/>
</dbReference>
<dbReference type="InterPro" id="IPR003715">
    <property type="entry name" value="Poly_export_N"/>
</dbReference>
<keyword evidence="11" id="KW-0472">Membrane</keyword>
<evidence type="ECO:0000256" key="1">
    <source>
        <dbReference type="ARBA" id="ARBA00004571"/>
    </source>
</evidence>
<evidence type="ECO:0000256" key="9">
    <source>
        <dbReference type="ARBA" id="ARBA00023065"/>
    </source>
</evidence>
<evidence type="ECO:0000256" key="3">
    <source>
        <dbReference type="ARBA" id="ARBA00022448"/>
    </source>
</evidence>
<keyword evidence="10" id="KW-0626">Porin</keyword>
<evidence type="ECO:0000256" key="12">
    <source>
        <dbReference type="ARBA" id="ARBA00023139"/>
    </source>
</evidence>
<keyword evidence="12" id="KW-0564">Palmitate</keyword>
<evidence type="ECO:0000256" key="10">
    <source>
        <dbReference type="ARBA" id="ARBA00023114"/>
    </source>
</evidence>
<dbReference type="PROSITE" id="PS51257">
    <property type="entry name" value="PROKAR_LIPOPROTEIN"/>
    <property type="match status" value="1"/>
</dbReference>
<evidence type="ECO:0000256" key="13">
    <source>
        <dbReference type="ARBA" id="ARBA00023237"/>
    </source>
</evidence>
<reference evidence="17" key="1">
    <citation type="submission" date="2020-07" db="EMBL/GenBank/DDBJ databases">
        <title>Huge and variable diversity of episymbiotic CPR bacteria and DPANN archaea in groundwater ecosystems.</title>
        <authorList>
            <person name="He C.Y."/>
            <person name="Keren R."/>
            <person name="Whittaker M."/>
            <person name="Farag I.F."/>
            <person name="Doudna J."/>
            <person name="Cate J.H.D."/>
            <person name="Banfield J.F."/>
        </authorList>
    </citation>
    <scope>NUCLEOTIDE SEQUENCE</scope>
    <source>
        <strain evidence="17">NC_groundwater_1664_Pr3_B-0.1um_52_9</strain>
    </source>
</reference>
<evidence type="ECO:0000259" key="15">
    <source>
        <dbReference type="Pfam" id="PF02563"/>
    </source>
</evidence>
<keyword evidence="4" id="KW-1134">Transmembrane beta strand</keyword>
<keyword evidence="13" id="KW-0998">Cell outer membrane</keyword>
<accession>A0A9D6V6P6</accession>
<keyword evidence="14" id="KW-0449">Lipoprotein</keyword>
<evidence type="ECO:0000256" key="6">
    <source>
        <dbReference type="ARBA" id="ARBA00022692"/>
    </source>
</evidence>
<dbReference type="Proteomes" id="UP000807825">
    <property type="component" value="Unassembled WGS sequence"/>
</dbReference>
<dbReference type="Gene3D" id="3.30.1950.10">
    <property type="entry name" value="wza like domain"/>
    <property type="match status" value="2"/>
</dbReference>
<comment type="subcellular location">
    <subcellularLocation>
        <location evidence="1">Cell outer membrane</location>
        <topology evidence="1">Multi-pass membrane protein</topology>
    </subcellularLocation>
</comment>
<dbReference type="GO" id="GO:0046930">
    <property type="term" value="C:pore complex"/>
    <property type="evidence" value="ECO:0007669"/>
    <property type="project" value="UniProtKB-KW"/>
</dbReference>
<proteinExistence type="inferred from homology"/>
<evidence type="ECO:0000256" key="8">
    <source>
        <dbReference type="ARBA" id="ARBA00023047"/>
    </source>
</evidence>
<feature type="domain" description="SLBB" evidence="16">
    <location>
        <begin position="243"/>
        <end position="326"/>
    </location>
</feature>
<evidence type="ECO:0000256" key="11">
    <source>
        <dbReference type="ARBA" id="ARBA00023136"/>
    </source>
</evidence>
<evidence type="ECO:0000256" key="4">
    <source>
        <dbReference type="ARBA" id="ARBA00022452"/>
    </source>
</evidence>
<evidence type="ECO:0000313" key="17">
    <source>
        <dbReference type="EMBL" id="MBI5250976.1"/>
    </source>
</evidence>
<keyword evidence="5" id="KW-0762">Sugar transport</keyword>
<dbReference type="GO" id="GO:0009279">
    <property type="term" value="C:cell outer membrane"/>
    <property type="evidence" value="ECO:0007669"/>
    <property type="project" value="UniProtKB-SubCell"/>
</dbReference>
<dbReference type="InterPro" id="IPR049712">
    <property type="entry name" value="Poly_export"/>
</dbReference>
<gene>
    <name evidence="17" type="ORF">HY912_15920</name>
</gene>
<evidence type="ECO:0000313" key="18">
    <source>
        <dbReference type="Proteomes" id="UP000807825"/>
    </source>
</evidence>
<dbReference type="GO" id="GO:0015288">
    <property type="term" value="F:porin activity"/>
    <property type="evidence" value="ECO:0007669"/>
    <property type="project" value="UniProtKB-KW"/>
</dbReference>
<dbReference type="Pfam" id="PF22461">
    <property type="entry name" value="SLBB_2"/>
    <property type="match status" value="1"/>
</dbReference>
<evidence type="ECO:0000256" key="5">
    <source>
        <dbReference type="ARBA" id="ARBA00022597"/>
    </source>
</evidence>
<organism evidence="17 18">
    <name type="scientific">Desulfomonile tiedjei</name>
    <dbReference type="NCBI Taxonomy" id="2358"/>
    <lineage>
        <taxon>Bacteria</taxon>
        <taxon>Pseudomonadati</taxon>
        <taxon>Thermodesulfobacteriota</taxon>
        <taxon>Desulfomonilia</taxon>
        <taxon>Desulfomonilales</taxon>
        <taxon>Desulfomonilaceae</taxon>
        <taxon>Desulfomonile</taxon>
    </lineage>
</organism>
<dbReference type="AlphaFoldDB" id="A0A9D6V6P6"/>
<keyword evidence="7" id="KW-0732">Signal</keyword>
<dbReference type="InterPro" id="IPR054765">
    <property type="entry name" value="SLBB_dom"/>
</dbReference>
<keyword evidence="6" id="KW-0812">Transmembrane</keyword>
<keyword evidence="8" id="KW-0625">Polysaccharide transport</keyword>
<protein>
    <submittedName>
        <fullName evidence="17">Polysaccharide biosynthesis/export family protein</fullName>
    </submittedName>
</protein>
<dbReference type="Gene3D" id="3.10.560.10">
    <property type="entry name" value="Outer membrane lipoprotein wza domain like"/>
    <property type="match status" value="1"/>
</dbReference>
<evidence type="ECO:0000259" key="16">
    <source>
        <dbReference type="Pfam" id="PF22461"/>
    </source>
</evidence>